<proteinExistence type="predicted"/>
<keyword evidence="1" id="KW-0812">Transmembrane</keyword>
<protein>
    <submittedName>
        <fullName evidence="2">Uncharacterized protein</fullName>
    </submittedName>
</protein>
<organism evidence="2">
    <name type="scientific">Arundo donax</name>
    <name type="common">Giant reed</name>
    <name type="synonym">Donax arundinaceus</name>
    <dbReference type="NCBI Taxonomy" id="35708"/>
    <lineage>
        <taxon>Eukaryota</taxon>
        <taxon>Viridiplantae</taxon>
        <taxon>Streptophyta</taxon>
        <taxon>Embryophyta</taxon>
        <taxon>Tracheophyta</taxon>
        <taxon>Spermatophyta</taxon>
        <taxon>Magnoliopsida</taxon>
        <taxon>Liliopsida</taxon>
        <taxon>Poales</taxon>
        <taxon>Poaceae</taxon>
        <taxon>PACMAD clade</taxon>
        <taxon>Arundinoideae</taxon>
        <taxon>Arundineae</taxon>
        <taxon>Arundo</taxon>
    </lineage>
</organism>
<sequence length="61" mass="6959">MSPVLSVLIHTGVKFTMGLIFLLKLWITWTIIRCAAINVIYLMLWSPKIVVRSPVADFIID</sequence>
<name>A0A0A9GQE5_ARUDO</name>
<evidence type="ECO:0000313" key="2">
    <source>
        <dbReference type="EMBL" id="JAE22918.1"/>
    </source>
</evidence>
<dbReference type="AlphaFoldDB" id="A0A0A9GQE5"/>
<evidence type="ECO:0000256" key="1">
    <source>
        <dbReference type="SAM" id="Phobius"/>
    </source>
</evidence>
<keyword evidence="1" id="KW-1133">Transmembrane helix</keyword>
<feature type="transmembrane region" description="Helical" evidence="1">
    <location>
        <begin position="20"/>
        <end position="44"/>
    </location>
</feature>
<accession>A0A0A9GQE5</accession>
<reference evidence="2" key="2">
    <citation type="journal article" date="2015" name="Data Brief">
        <title>Shoot transcriptome of the giant reed, Arundo donax.</title>
        <authorList>
            <person name="Barrero R.A."/>
            <person name="Guerrero F.D."/>
            <person name="Moolhuijzen P."/>
            <person name="Goolsby J.A."/>
            <person name="Tidwell J."/>
            <person name="Bellgard S.E."/>
            <person name="Bellgard M.I."/>
        </authorList>
    </citation>
    <scope>NUCLEOTIDE SEQUENCE</scope>
    <source>
        <tissue evidence="2">Shoot tissue taken approximately 20 cm above the soil surface</tissue>
    </source>
</reference>
<reference evidence="2" key="1">
    <citation type="submission" date="2014-09" db="EMBL/GenBank/DDBJ databases">
        <authorList>
            <person name="Magalhaes I.L.F."/>
            <person name="Oliveira U."/>
            <person name="Santos F.R."/>
            <person name="Vidigal T.H.D.A."/>
            <person name="Brescovit A.D."/>
            <person name="Santos A.J."/>
        </authorList>
    </citation>
    <scope>NUCLEOTIDE SEQUENCE</scope>
    <source>
        <tissue evidence="2">Shoot tissue taken approximately 20 cm above the soil surface</tissue>
    </source>
</reference>
<keyword evidence="1" id="KW-0472">Membrane</keyword>
<dbReference type="EMBL" id="GBRH01174978">
    <property type="protein sequence ID" value="JAE22918.1"/>
    <property type="molecule type" value="Transcribed_RNA"/>
</dbReference>